<name>A0A3M7QPU9_BRAPC</name>
<sequence>MSTAFLENLTIDSFKSLCEALKKFTKNISLISISCTFLSNSSDPTQRLINRLFFILLLTNRFRLYNKIDFFTEKKNKFIIFNNFPLEFLHSEIISTEFFSIDQNFESSSKYDQIVLYR</sequence>
<reference evidence="1 2" key="1">
    <citation type="journal article" date="2018" name="Sci. Rep.">
        <title>Genomic signatures of local adaptation to the degree of environmental predictability in rotifers.</title>
        <authorList>
            <person name="Franch-Gras L."/>
            <person name="Hahn C."/>
            <person name="Garcia-Roger E.M."/>
            <person name="Carmona M.J."/>
            <person name="Serra M."/>
            <person name="Gomez A."/>
        </authorList>
    </citation>
    <scope>NUCLEOTIDE SEQUENCE [LARGE SCALE GENOMIC DNA]</scope>
    <source>
        <strain evidence="1">HYR1</strain>
    </source>
</reference>
<accession>A0A3M7QPU9</accession>
<proteinExistence type="predicted"/>
<gene>
    <name evidence="1" type="ORF">BpHYR1_045590</name>
</gene>
<protein>
    <submittedName>
        <fullName evidence="1">Uncharacterized protein</fullName>
    </submittedName>
</protein>
<dbReference type="AlphaFoldDB" id="A0A3M7QPU9"/>
<evidence type="ECO:0000313" key="2">
    <source>
        <dbReference type="Proteomes" id="UP000276133"/>
    </source>
</evidence>
<dbReference type="Proteomes" id="UP000276133">
    <property type="component" value="Unassembled WGS sequence"/>
</dbReference>
<keyword evidence="2" id="KW-1185">Reference proteome</keyword>
<comment type="caution">
    <text evidence="1">The sequence shown here is derived from an EMBL/GenBank/DDBJ whole genome shotgun (WGS) entry which is preliminary data.</text>
</comment>
<evidence type="ECO:0000313" key="1">
    <source>
        <dbReference type="EMBL" id="RNA13362.1"/>
    </source>
</evidence>
<organism evidence="1 2">
    <name type="scientific">Brachionus plicatilis</name>
    <name type="common">Marine rotifer</name>
    <name type="synonym">Brachionus muelleri</name>
    <dbReference type="NCBI Taxonomy" id="10195"/>
    <lineage>
        <taxon>Eukaryota</taxon>
        <taxon>Metazoa</taxon>
        <taxon>Spiralia</taxon>
        <taxon>Gnathifera</taxon>
        <taxon>Rotifera</taxon>
        <taxon>Eurotatoria</taxon>
        <taxon>Monogononta</taxon>
        <taxon>Pseudotrocha</taxon>
        <taxon>Ploima</taxon>
        <taxon>Brachionidae</taxon>
        <taxon>Brachionus</taxon>
    </lineage>
</organism>
<dbReference type="EMBL" id="REGN01005436">
    <property type="protein sequence ID" value="RNA13362.1"/>
    <property type="molecule type" value="Genomic_DNA"/>
</dbReference>